<dbReference type="AlphaFoldDB" id="A0A7M3MGK6"/>
<protein>
    <recommendedName>
        <fullName evidence="4">DUF4198 domain-containing protein</fullName>
    </recommendedName>
</protein>
<evidence type="ECO:0000313" key="3">
    <source>
        <dbReference type="Proteomes" id="UP000448292"/>
    </source>
</evidence>
<proteinExistence type="predicted"/>
<keyword evidence="3" id="KW-1185">Reference proteome</keyword>
<evidence type="ECO:0008006" key="4">
    <source>
        <dbReference type="Google" id="ProtNLM"/>
    </source>
</evidence>
<reference evidence="2 3" key="1">
    <citation type="submission" date="2018-06" db="EMBL/GenBank/DDBJ databases">
        <title>Complete genome of Desulfovibrio indonesiensis P37SLT.</title>
        <authorList>
            <person name="Crispim J.S."/>
            <person name="Vidigal P.M.P."/>
            <person name="Silva L.C.F."/>
            <person name="Laguardia C.N."/>
            <person name="Araujo L.C."/>
            <person name="Dias R.S."/>
            <person name="Sousa M.P."/>
            <person name="Paula S.O."/>
            <person name="Silva C."/>
        </authorList>
    </citation>
    <scope>NUCLEOTIDE SEQUENCE [LARGE SCALE GENOMIC DNA]</scope>
    <source>
        <strain evidence="2 3">P37SLT</strain>
    </source>
</reference>
<keyword evidence="1" id="KW-0732">Signal</keyword>
<comment type="caution">
    <text evidence="2">The sequence shown here is derived from an EMBL/GenBank/DDBJ whole genome shotgun (WGS) entry which is preliminary data.</text>
</comment>
<feature type="signal peptide" evidence="1">
    <location>
        <begin position="1"/>
        <end position="20"/>
    </location>
</feature>
<gene>
    <name evidence="2" type="ORF">DPQ33_05640</name>
</gene>
<dbReference type="EMBL" id="QMIE01000004">
    <property type="protein sequence ID" value="TVM18237.1"/>
    <property type="molecule type" value="Genomic_DNA"/>
</dbReference>
<name>A0A7M3MGK6_9BACT</name>
<sequence length="251" mass="26643">MDRFFLAVLFVVLAITTAHAESTEIVVHVRAQGSKFIGSSMSGVEVVLRNADTGEILAKGVTTGDTGDTERIMREEHTTNAVITTPEAARFAATLDLDEPVRIRLTARGPRAQPQAGNEASATRWVVPGKHAAGGNAWLLVLPGLAVDILEPRAAERVAEGDVDIIANVIMNCGCPLTPGGLWDADTIEIAARITKDGELVETVPLEYAGEPSLFRGAYAPTESGAYEIAVYAYDPNDGNTGLDRTTFIAP</sequence>
<dbReference type="RefSeq" id="WP_144302240.1">
    <property type="nucleotide sequence ID" value="NZ_QMIE01000004.1"/>
</dbReference>
<dbReference type="Proteomes" id="UP000448292">
    <property type="component" value="Unassembled WGS sequence"/>
</dbReference>
<evidence type="ECO:0000313" key="2">
    <source>
        <dbReference type="EMBL" id="TVM18237.1"/>
    </source>
</evidence>
<feature type="chain" id="PRO_5029761173" description="DUF4198 domain-containing protein" evidence="1">
    <location>
        <begin position="21"/>
        <end position="251"/>
    </location>
</feature>
<dbReference type="OrthoDB" id="9770889at2"/>
<accession>A0A7M3MGK6</accession>
<organism evidence="2 3">
    <name type="scientific">Oceanidesulfovibrio indonesiensis</name>
    <dbReference type="NCBI Taxonomy" id="54767"/>
    <lineage>
        <taxon>Bacteria</taxon>
        <taxon>Pseudomonadati</taxon>
        <taxon>Thermodesulfobacteriota</taxon>
        <taxon>Desulfovibrionia</taxon>
        <taxon>Desulfovibrionales</taxon>
        <taxon>Desulfovibrionaceae</taxon>
        <taxon>Oceanidesulfovibrio</taxon>
    </lineage>
</organism>
<evidence type="ECO:0000256" key="1">
    <source>
        <dbReference type="SAM" id="SignalP"/>
    </source>
</evidence>